<dbReference type="AlphaFoldDB" id="A0A438CFF1"/>
<evidence type="ECO:0000313" key="1">
    <source>
        <dbReference type="EMBL" id="RVW21896.1"/>
    </source>
</evidence>
<gene>
    <name evidence="1" type="ORF">CK203_101023</name>
</gene>
<comment type="caution">
    <text evidence="1">The sequence shown here is derived from an EMBL/GenBank/DDBJ whole genome shotgun (WGS) entry which is preliminary data.</text>
</comment>
<dbReference type="EMBL" id="QGNW01002261">
    <property type="protein sequence ID" value="RVW21896.1"/>
    <property type="molecule type" value="Genomic_DNA"/>
</dbReference>
<reference evidence="1 2" key="1">
    <citation type="journal article" date="2018" name="PLoS Genet.">
        <title>Population sequencing reveals clonal diversity and ancestral inbreeding in the grapevine cultivar Chardonnay.</title>
        <authorList>
            <person name="Roach M.J."/>
            <person name="Johnson D.L."/>
            <person name="Bohlmann J."/>
            <person name="van Vuuren H.J."/>
            <person name="Jones S.J."/>
            <person name="Pretorius I.S."/>
            <person name="Schmidt S.A."/>
            <person name="Borneman A.R."/>
        </authorList>
    </citation>
    <scope>NUCLEOTIDE SEQUENCE [LARGE SCALE GENOMIC DNA]</scope>
    <source>
        <strain evidence="2">cv. Chardonnay</strain>
        <tissue evidence="1">Leaf</tissue>
    </source>
</reference>
<sequence>MEITRWEMKILKRLLKRIQRLERMNVDVNSLPPSRSFGWIEGNDLAVQMYRRGMGFWRLGNLWKKMKPHKATGEFLRIGGGNLMIKARLMNLNSKEHNWNPMPNLESLSILLYRHTMRIRSKDDAKIARNFKVRCGWTGYIDVERPMTEKMAEILAVFDL</sequence>
<organism evidence="1 2">
    <name type="scientific">Vitis vinifera</name>
    <name type="common">Grape</name>
    <dbReference type="NCBI Taxonomy" id="29760"/>
    <lineage>
        <taxon>Eukaryota</taxon>
        <taxon>Viridiplantae</taxon>
        <taxon>Streptophyta</taxon>
        <taxon>Embryophyta</taxon>
        <taxon>Tracheophyta</taxon>
        <taxon>Spermatophyta</taxon>
        <taxon>Magnoliopsida</taxon>
        <taxon>eudicotyledons</taxon>
        <taxon>Gunneridae</taxon>
        <taxon>Pentapetalae</taxon>
        <taxon>rosids</taxon>
        <taxon>Vitales</taxon>
        <taxon>Vitaceae</taxon>
        <taxon>Viteae</taxon>
        <taxon>Vitis</taxon>
    </lineage>
</organism>
<dbReference type="Proteomes" id="UP000288805">
    <property type="component" value="Unassembled WGS sequence"/>
</dbReference>
<proteinExistence type="predicted"/>
<protein>
    <submittedName>
        <fullName evidence="1">Uncharacterized protein</fullName>
    </submittedName>
</protein>
<accession>A0A438CFF1</accession>
<evidence type="ECO:0000313" key="2">
    <source>
        <dbReference type="Proteomes" id="UP000288805"/>
    </source>
</evidence>
<name>A0A438CFF1_VITVI</name>